<dbReference type="InterPro" id="IPR036890">
    <property type="entry name" value="HATPase_C_sf"/>
</dbReference>
<dbReference type="PROSITE" id="PS50005">
    <property type="entry name" value="TPR"/>
    <property type="match status" value="2"/>
</dbReference>
<dbReference type="EMBL" id="CP045857">
    <property type="protein sequence ID" value="QIJ06058.1"/>
    <property type="molecule type" value="Genomic_DNA"/>
</dbReference>
<evidence type="ECO:0000256" key="4">
    <source>
        <dbReference type="ARBA" id="ARBA00022679"/>
    </source>
</evidence>
<reference evidence="10 11" key="1">
    <citation type="submission" date="2019-11" db="EMBL/GenBank/DDBJ databases">
        <title>Complete Genome Sequence of Shewanella chilikensis Strain DC57, Isolated from Corroded Seal Rings at a floating production facility in Australia.</title>
        <authorList>
            <person name="Salgar-Chaparro S.J."/>
            <person name="Castillo-Villamizar G.A."/>
            <person name="Poehlein A."/>
            <person name="Daniel R."/>
            <person name="Machuca L."/>
        </authorList>
    </citation>
    <scope>NUCLEOTIDE SEQUENCE [LARGE SCALE GENOMIC DNA]</scope>
    <source>
        <strain evidence="10 11">DC57</strain>
    </source>
</reference>
<sequence>MKAFLAVSRFQGRSGALMPWILGLLLLILLPSCHDPNRSSVVSDEHSQILELLDLAAASRHQDPLKTIDYSTQALRLLEVEPDPGSEVMALSNLAWAKMMLGEFAEAADFGEAALTLAEGQPQAEILVVPLNVAGLIYWRQSQLDKALTYYQRALAVAESLKNSSFEATTYNNMGLIYSDKAEYQLALECFTKARDLHRGLDDSRALAMALNNIAGIHATLGDFGEALANQQESLRIRELLDDKSGVAELHHNMGITYEQIGDLQEAMAQLQLGLQGFEALDDKTGMAQALTALGTVQQKLNRKVAAKTAMEQALAYGEELKDGNVTATALMSLGKLALEMGEYPIARRYLERGLATADRLGLVALQAQGRLSLANYFLAANDVDVARERAEQALQLALASGDRGQLRDTYELLSKIHERKGNYRQALINHKEFKSINDALFNANSSERLAWLRSSFEDEKRQRQITLLEGEKALQQEVIKQQKFTRNIWIVALIAAAAILLLLYSRHSQTRVNQALQRSIKMQSDLMQAVAHEFRAPLARVQLAFDMLIEAEVDERPQLEDRVLRGLEELDELIREIVKLIKAEGSPRRAPTESLSLAPLLQTLVARQHPLFPEKKITLTPVDPEISVIASRKHLEWAINNLLSNALRHCHREVRISCQLEQGQVNIIVDDDGPGVPIAERERIFEPFIRLDPSRTRATGGIGLGLAIARRLAENGRGQINVGDSPLGGARFELVWPC</sequence>
<dbReference type="SUPFAM" id="SSF55874">
    <property type="entry name" value="ATPase domain of HSP90 chaperone/DNA topoisomerase II/histidine kinase"/>
    <property type="match status" value="1"/>
</dbReference>
<dbReference type="InterPro" id="IPR019734">
    <property type="entry name" value="TPR_rpt"/>
</dbReference>
<keyword evidence="3" id="KW-0597">Phosphoprotein</keyword>
<evidence type="ECO:0000313" key="10">
    <source>
        <dbReference type="EMBL" id="QIJ06058.1"/>
    </source>
</evidence>
<dbReference type="EC" id="2.7.13.3" evidence="2"/>
<feature type="domain" description="Histidine kinase" evidence="9">
    <location>
        <begin position="530"/>
        <end position="739"/>
    </location>
</feature>
<dbReference type="Pfam" id="PF00512">
    <property type="entry name" value="HisKA"/>
    <property type="match status" value="1"/>
</dbReference>
<evidence type="ECO:0000256" key="7">
    <source>
        <dbReference type="PROSITE-ProRule" id="PRU00339"/>
    </source>
</evidence>
<gene>
    <name evidence="10" type="ORF">GII14_19120</name>
</gene>
<dbReference type="SMART" id="SM00388">
    <property type="entry name" value="HisKA"/>
    <property type="match status" value="1"/>
</dbReference>
<dbReference type="InterPro" id="IPR003661">
    <property type="entry name" value="HisK_dim/P_dom"/>
</dbReference>
<evidence type="ECO:0000256" key="8">
    <source>
        <dbReference type="SAM" id="Phobius"/>
    </source>
</evidence>
<feature type="transmembrane region" description="Helical" evidence="8">
    <location>
        <begin position="489"/>
        <end position="505"/>
    </location>
</feature>
<dbReference type="Gene3D" id="1.10.287.130">
    <property type="match status" value="1"/>
</dbReference>
<dbReference type="InterPro" id="IPR004358">
    <property type="entry name" value="Sig_transdc_His_kin-like_C"/>
</dbReference>
<keyword evidence="5" id="KW-0418">Kinase</keyword>
<feature type="repeat" description="TPR" evidence="7">
    <location>
        <begin position="168"/>
        <end position="201"/>
    </location>
</feature>
<comment type="catalytic activity">
    <reaction evidence="1">
        <text>ATP + protein L-histidine = ADP + protein N-phospho-L-histidine.</text>
        <dbReference type="EC" id="2.7.13.3"/>
    </reaction>
</comment>
<keyword evidence="8" id="KW-0472">Membrane</keyword>
<dbReference type="Pfam" id="PF13374">
    <property type="entry name" value="TPR_10"/>
    <property type="match status" value="1"/>
</dbReference>
<accession>A0A6G7LW89</accession>
<dbReference type="InterPro" id="IPR011990">
    <property type="entry name" value="TPR-like_helical_dom_sf"/>
</dbReference>
<dbReference type="SUPFAM" id="SSF48452">
    <property type="entry name" value="TPR-like"/>
    <property type="match status" value="3"/>
</dbReference>
<dbReference type="SUPFAM" id="SSF47384">
    <property type="entry name" value="Homodimeric domain of signal transducing histidine kinase"/>
    <property type="match status" value="1"/>
</dbReference>
<dbReference type="GO" id="GO:0000155">
    <property type="term" value="F:phosphorelay sensor kinase activity"/>
    <property type="evidence" value="ECO:0007669"/>
    <property type="project" value="InterPro"/>
</dbReference>
<keyword evidence="8" id="KW-1133">Transmembrane helix</keyword>
<protein>
    <recommendedName>
        <fullName evidence="2">histidine kinase</fullName>
        <ecNumber evidence="2">2.7.13.3</ecNumber>
    </recommendedName>
</protein>
<dbReference type="Pfam" id="PF02518">
    <property type="entry name" value="HATPase_c"/>
    <property type="match status" value="1"/>
</dbReference>
<evidence type="ECO:0000313" key="11">
    <source>
        <dbReference type="Proteomes" id="UP000502117"/>
    </source>
</evidence>
<keyword evidence="8" id="KW-0812">Transmembrane</keyword>
<dbReference type="GO" id="GO:0016036">
    <property type="term" value="P:cellular response to phosphate starvation"/>
    <property type="evidence" value="ECO:0007669"/>
    <property type="project" value="TreeGrafter"/>
</dbReference>
<dbReference type="InterPro" id="IPR005467">
    <property type="entry name" value="His_kinase_dom"/>
</dbReference>
<evidence type="ECO:0000256" key="3">
    <source>
        <dbReference type="ARBA" id="ARBA00022553"/>
    </source>
</evidence>
<evidence type="ECO:0000259" key="9">
    <source>
        <dbReference type="PROSITE" id="PS50109"/>
    </source>
</evidence>
<dbReference type="SMART" id="SM00387">
    <property type="entry name" value="HATPase_c"/>
    <property type="match status" value="1"/>
</dbReference>
<name>A0A6G7LW89_9GAMM</name>
<dbReference type="InterPro" id="IPR036097">
    <property type="entry name" value="HisK_dim/P_sf"/>
</dbReference>
<dbReference type="CDD" id="cd00082">
    <property type="entry name" value="HisKA"/>
    <property type="match status" value="1"/>
</dbReference>
<dbReference type="Gene3D" id="1.25.40.10">
    <property type="entry name" value="Tetratricopeptide repeat domain"/>
    <property type="match status" value="3"/>
</dbReference>
<dbReference type="PRINTS" id="PR00344">
    <property type="entry name" value="BCTRLSENSOR"/>
</dbReference>
<evidence type="ECO:0000256" key="1">
    <source>
        <dbReference type="ARBA" id="ARBA00000085"/>
    </source>
</evidence>
<dbReference type="KEGG" id="schk:GII14_19120"/>
<dbReference type="InterPro" id="IPR050351">
    <property type="entry name" value="BphY/WalK/GraS-like"/>
</dbReference>
<evidence type="ECO:0000256" key="6">
    <source>
        <dbReference type="ARBA" id="ARBA00023012"/>
    </source>
</evidence>
<dbReference type="PROSITE" id="PS50109">
    <property type="entry name" value="HIS_KIN"/>
    <property type="match status" value="1"/>
</dbReference>
<dbReference type="AlphaFoldDB" id="A0A6G7LW89"/>
<keyword evidence="7" id="KW-0802">TPR repeat</keyword>
<dbReference type="GO" id="GO:0004721">
    <property type="term" value="F:phosphoprotein phosphatase activity"/>
    <property type="evidence" value="ECO:0007669"/>
    <property type="project" value="TreeGrafter"/>
</dbReference>
<organism evidence="10 11">
    <name type="scientific">Shewanella chilikensis</name>
    <dbReference type="NCBI Taxonomy" id="558541"/>
    <lineage>
        <taxon>Bacteria</taxon>
        <taxon>Pseudomonadati</taxon>
        <taxon>Pseudomonadota</taxon>
        <taxon>Gammaproteobacteria</taxon>
        <taxon>Alteromonadales</taxon>
        <taxon>Shewanellaceae</taxon>
        <taxon>Shewanella</taxon>
    </lineage>
</organism>
<dbReference type="InterPro" id="IPR003594">
    <property type="entry name" value="HATPase_dom"/>
</dbReference>
<keyword evidence="4" id="KW-0808">Transferase</keyword>
<dbReference type="Pfam" id="PF13424">
    <property type="entry name" value="TPR_12"/>
    <property type="match status" value="2"/>
</dbReference>
<dbReference type="PANTHER" id="PTHR45453:SF1">
    <property type="entry name" value="PHOSPHATE REGULON SENSOR PROTEIN PHOR"/>
    <property type="match status" value="1"/>
</dbReference>
<dbReference type="SMART" id="SM00028">
    <property type="entry name" value="TPR"/>
    <property type="match status" value="8"/>
</dbReference>
<dbReference type="GO" id="GO:0005886">
    <property type="term" value="C:plasma membrane"/>
    <property type="evidence" value="ECO:0007669"/>
    <property type="project" value="TreeGrafter"/>
</dbReference>
<proteinExistence type="predicted"/>
<evidence type="ECO:0000256" key="5">
    <source>
        <dbReference type="ARBA" id="ARBA00022777"/>
    </source>
</evidence>
<dbReference type="PANTHER" id="PTHR45453">
    <property type="entry name" value="PHOSPHATE REGULON SENSOR PROTEIN PHOR"/>
    <property type="match status" value="1"/>
</dbReference>
<dbReference type="Proteomes" id="UP000502117">
    <property type="component" value="Chromosome"/>
</dbReference>
<feature type="repeat" description="TPR" evidence="7">
    <location>
        <begin position="128"/>
        <end position="161"/>
    </location>
</feature>
<keyword evidence="6" id="KW-0902">Two-component regulatory system</keyword>
<evidence type="ECO:0000256" key="2">
    <source>
        <dbReference type="ARBA" id="ARBA00012438"/>
    </source>
</evidence>
<dbReference type="Gene3D" id="3.30.565.10">
    <property type="entry name" value="Histidine kinase-like ATPase, C-terminal domain"/>
    <property type="match status" value="1"/>
</dbReference>